<keyword evidence="3" id="KW-1185">Reference proteome</keyword>
<evidence type="ECO:0008006" key="4">
    <source>
        <dbReference type="Google" id="ProtNLM"/>
    </source>
</evidence>
<evidence type="ECO:0000313" key="3">
    <source>
        <dbReference type="Proteomes" id="UP000076625"/>
    </source>
</evidence>
<dbReference type="EMBL" id="LQQU01000006">
    <property type="protein sequence ID" value="KZE34585.1"/>
    <property type="molecule type" value="Genomic_DNA"/>
</dbReference>
<accession>A0A161R6T2</accession>
<evidence type="ECO:0000313" key="2">
    <source>
        <dbReference type="EMBL" id="KZE34585.1"/>
    </source>
</evidence>
<dbReference type="STRING" id="1452487.AVW16_06070"/>
<protein>
    <recommendedName>
        <fullName evidence="4">DUF342 domain-containing protein</fullName>
    </recommendedName>
</protein>
<proteinExistence type="predicted"/>
<dbReference type="AlphaFoldDB" id="A0A161R6T2"/>
<name>A0A161R6T2_9NEIS</name>
<organism evidence="2 3">
    <name type="scientific">Crenobacter luteus</name>
    <dbReference type="NCBI Taxonomy" id="1452487"/>
    <lineage>
        <taxon>Bacteria</taxon>
        <taxon>Pseudomonadati</taxon>
        <taxon>Pseudomonadota</taxon>
        <taxon>Betaproteobacteria</taxon>
        <taxon>Neisseriales</taxon>
        <taxon>Neisseriaceae</taxon>
        <taxon>Crenobacter</taxon>
    </lineage>
</organism>
<comment type="caution">
    <text evidence="2">The sequence shown here is derived from an EMBL/GenBank/DDBJ whole genome shotgun (WGS) entry which is preliminary data.</text>
</comment>
<evidence type="ECO:0000256" key="1">
    <source>
        <dbReference type="SAM" id="SignalP"/>
    </source>
</evidence>
<gene>
    <name evidence="2" type="ORF">AVW16_06070</name>
</gene>
<sequence length="605" mass="60722">MLTVLLVGMSLSAVVFNAMNKVGGAQEAAQTLHAVTQAQVKAWNGAEWVRQYLLGVGAAEAKKLQPGSTFTFGGSAASGVSAQVVSAVADASGSTLTVNVAASSGGAVSTVQLVYRVEGGAAGGGGTSGPDQVITLSKDLNLSGSVTVNGGKNAVFNVKGNVTLTGSVAGIETVNATGKVTAGGSQAIQTINANDDVSLSNGSYGTVNTLGNVTTSGGTTVVVINANKAVTFAGSSATTINAIGNVTISNGGSKVSNVNTQGSLLTKTSSPIASLLAQGNLTVDGWGGPIQGKVGGTASYNASNKDIKVSVVPGLKVPITPVSAVTVTQTKVDAYDYRSAANYAFDFDAQNRIVVTVNNVASIPNGTYFLGSTVLNGSTVYNYLCTAVDGSGRCTATPVAKICQGYSDQNSCFAGSSKDNWLLNGTTLAPGVVWFKGKLTAGNGIYYNSFIASGDIETSGSHSTTAVNYAGYAKICQNGTFSGLYPSNFCDLSAGKLTPSPAGNIAFLAGGYVNGVFSGGQIKLGASNAVYGSVLAGDTLTTSGSTTIHGYITVANQGSGTSNNWGNSTTINLSNLPSTFTPGDTSTTPSSGGATTVRVLWTRYL</sequence>
<feature type="signal peptide" evidence="1">
    <location>
        <begin position="1"/>
        <end position="20"/>
    </location>
</feature>
<dbReference type="Proteomes" id="UP000076625">
    <property type="component" value="Unassembled WGS sequence"/>
</dbReference>
<reference evidence="3" key="1">
    <citation type="submission" date="2016-01" db="EMBL/GenBank/DDBJ databases">
        <title>Draft genome of Chromobacterium sp. F49.</title>
        <authorList>
            <person name="Hong K.W."/>
        </authorList>
    </citation>
    <scope>NUCLEOTIDE SEQUENCE [LARGE SCALE GENOMIC DNA]</scope>
    <source>
        <strain evidence="3">CN10</strain>
    </source>
</reference>
<feature type="chain" id="PRO_5007825546" description="DUF342 domain-containing protein" evidence="1">
    <location>
        <begin position="21"/>
        <end position="605"/>
    </location>
</feature>
<keyword evidence="1" id="KW-0732">Signal</keyword>